<organism evidence="2">
    <name type="scientific">Oryza punctata</name>
    <name type="common">Red rice</name>
    <dbReference type="NCBI Taxonomy" id="4537"/>
    <lineage>
        <taxon>Eukaryota</taxon>
        <taxon>Viridiplantae</taxon>
        <taxon>Streptophyta</taxon>
        <taxon>Embryophyta</taxon>
        <taxon>Tracheophyta</taxon>
        <taxon>Spermatophyta</taxon>
        <taxon>Magnoliopsida</taxon>
        <taxon>Liliopsida</taxon>
        <taxon>Poales</taxon>
        <taxon>Poaceae</taxon>
        <taxon>BOP clade</taxon>
        <taxon>Oryzoideae</taxon>
        <taxon>Oryzeae</taxon>
        <taxon>Oryzinae</taxon>
        <taxon>Oryza</taxon>
    </lineage>
</organism>
<keyword evidence="3" id="KW-1185">Reference proteome</keyword>
<dbReference type="Proteomes" id="UP000026962">
    <property type="component" value="Chromosome 3"/>
</dbReference>
<dbReference type="AlphaFoldDB" id="A0A0E0KAL9"/>
<feature type="region of interest" description="Disordered" evidence="1">
    <location>
        <begin position="85"/>
        <end position="104"/>
    </location>
</feature>
<dbReference type="EnsemblPlants" id="OPUNC03G08340.3">
    <property type="protein sequence ID" value="OPUNC03G08340.3"/>
    <property type="gene ID" value="OPUNC03G08340"/>
</dbReference>
<dbReference type="GO" id="GO:0004222">
    <property type="term" value="F:metalloendopeptidase activity"/>
    <property type="evidence" value="ECO:0007669"/>
    <property type="project" value="InterPro"/>
</dbReference>
<dbReference type="GO" id="GO:0003697">
    <property type="term" value="F:single-stranded DNA binding"/>
    <property type="evidence" value="ECO:0007669"/>
    <property type="project" value="InterPro"/>
</dbReference>
<protein>
    <submittedName>
        <fullName evidence="2">Uncharacterized protein</fullName>
    </submittedName>
</protein>
<name>A0A0E0KAL9_ORYPU</name>
<evidence type="ECO:0000313" key="2">
    <source>
        <dbReference type="EnsemblPlants" id="OPUNC03G08340.3"/>
    </source>
</evidence>
<dbReference type="GO" id="GO:0006974">
    <property type="term" value="P:DNA damage response"/>
    <property type="evidence" value="ECO:0007669"/>
    <property type="project" value="InterPro"/>
</dbReference>
<dbReference type="PANTHER" id="PTHR21220:SF0">
    <property type="entry name" value="DNA-DEPENDENT METALLOPROTEASE SPRTN"/>
    <property type="match status" value="1"/>
</dbReference>
<dbReference type="GO" id="GO:0031593">
    <property type="term" value="F:polyubiquitin modification-dependent protein binding"/>
    <property type="evidence" value="ECO:0007669"/>
    <property type="project" value="TreeGrafter"/>
</dbReference>
<accession>A0A0E0KAL9</accession>
<dbReference type="Gramene" id="OPUNC03G08340.3">
    <property type="protein sequence ID" value="OPUNC03G08340.3"/>
    <property type="gene ID" value="OPUNC03G08340"/>
</dbReference>
<evidence type="ECO:0000256" key="1">
    <source>
        <dbReference type="SAM" id="MobiDB-lite"/>
    </source>
</evidence>
<reference evidence="2" key="2">
    <citation type="submission" date="2018-05" db="EMBL/GenBank/DDBJ databases">
        <title>OpunRS2 (Oryza punctata Reference Sequence Version 2).</title>
        <authorList>
            <person name="Zhang J."/>
            <person name="Kudrna D."/>
            <person name="Lee S."/>
            <person name="Talag J."/>
            <person name="Welchert J."/>
            <person name="Wing R.A."/>
        </authorList>
    </citation>
    <scope>NUCLEOTIDE SEQUENCE [LARGE SCALE GENOMIC DNA]</scope>
</reference>
<feature type="compositionally biased region" description="Polar residues" evidence="1">
    <location>
        <begin position="243"/>
        <end position="261"/>
    </location>
</feature>
<dbReference type="InterPro" id="IPR044245">
    <property type="entry name" value="Spartan"/>
</dbReference>
<dbReference type="GO" id="GO:0005634">
    <property type="term" value="C:nucleus"/>
    <property type="evidence" value="ECO:0007669"/>
    <property type="project" value="TreeGrafter"/>
</dbReference>
<feature type="compositionally biased region" description="Low complexity" evidence="1">
    <location>
        <begin position="230"/>
        <end position="242"/>
    </location>
</feature>
<feature type="region of interest" description="Disordered" evidence="1">
    <location>
        <begin position="148"/>
        <end position="178"/>
    </location>
</feature>
<proteinExistence type="predicted"/>
<reference evidence="2" key="1">
    <citation type="submission" date="2015-04" db="UniProtKB">
        <authorList>
            <consortium name="EnsemblPlants"/>
        </authorList>
    </citation>
    <scope>IDENTIFICATION</scope>
</reference>
<evidence type="ECO:0000313" key="3">
    <source>
        <dbReference type="Proteomes" id="UP000026962"/>
    </source>
</evidence>
<sequence length="316" mass="34764">MRGSDPDRGGGEPDISELFCHYNALYFHDSLGTCAVSWATDEDPLPNRHKKRCSGSYHRVQGSSPGCVEGSKALSEEALDCKVEESAPGSWHNAHTSIKGGKGNKHDLEQTSARFPPDDSIGIAGMETSSRDTANKKIKLSKDIGLDRPTTTTVQEAPKRPRTTSLKKNQECSRQKKRKISKWDGSYSVIIEWLNYYSVDESDEDEVPLINKRSERRKRQKLLKIALARESNSGSEGASSTSFVENGRNSSSAGSYPLSQGDNEKSENVQANRVDGSSLPDHPHKAVQSVKLCDSSVSLRTSVSLEEQLRSDFLFG</sequence>
<feature type="region of interest" description="Disordered" evidence="1">
    <location>
        <begin position="113"/>
        <end position="133"/>
    </location>
</feature>
<dbReference type="PANTHER" id="PTHR21220">
    <property type="entry name" value="DNA-DEPENDENT METALLOPROTEASE SPRTN"/>
    <property type="match status" value="1"/>
</dbReference>
<feature type="region of interest" description="Disordered" evidence="1">
    <location>
        <begin position="229"/>
        <end position="287"/>
    </location>
</feature>